<dbReference type="PANTHER" id="PTHR34220">
    <property type="entry name" value="SENSOR HISTIDINE KINASE YPDA"/>
    <property type="match status" value="1"/>
</dbReference>
<evidence type="ECO:0000256" key="5">
    <source>
        <dbReference type="ARBA" id="ARBA00022692"/>
    </source>
</evidence>
<dbReference type="Gene3D" id="6.10.340.10">
    <property type="match status" value="1"/>
</dbReference>
<evidence type="ECO:0000256" key="2">
    <source>
        <dbReference type="ARBA" id="ARBA00022475"/>
    </source>
</evidence>
<keyword evidence="8 9" id="KW-0472">Membrane</keyword>
<dbReference type="SMART" id="SM00304">
    <property type="entry name" value="HAMP"/>
    <property type="match status" value="1"/>
</dbReference>
<dbReference type="AlphaFoldDB" id="A0A173S9P2"/>
<dbReference type="InterPro" id="IPR050640">
    <property type="entry name" value="Bact_2-comp_sensor_kinase"/>
</dbReference>
<organism evidence="11 12">
    <name type="scientific">Roseburia intestinalis</name>
    <dbReference type="NCBI Taxonomy" id="166486"/>
    <lineage>
        <taxon>Bacteria</taxon>
        <taxon>Bacillati</taxon>
        <taxon>Bacillota</taxon>
        <taxon>Clostridia</taxon>
        <taxon>Lachnospirales</taxon>
        <taxon>Lachnospiraceae</taxon>
        <taxon>Roseburia</taxon>
    </lineage>
</organism>
<dbReference type="Proteomes" id="UP000095350">
    <property type="component" value="Unassembled WGS sequence"/>
</dbReference>
<keyword evidence="6" id="KW-0418">Kinase</keyword>
<proteinExistence type="predicted"/>
<dbReference type="SUPFAM" id="SSF55874">
    <property type="entry name" value="ATPase domain of HSP90 chaperone/DNA topoisomerase II/histidine kinase"/>
    <property type="match status" value="1"/>
</dbReference>
<dbReference type="CDD" id="cd06225">
    <property type="entry name" value="HAMP"/>
    <property type="match status" value="1"/>
</dbReference>
<keyword evidence="3" id="KW-0597">Phosphoprotein</keyword>
<keyword evidence="5 9" id="KW-0812">Transmembrane</keyword>
<evidence type="ECO:0000256" key="8">
    <source>
        <dbReference type="ARBA" id="ARBA00023136"/>
    </source>
</evidence>
<dbReference type="EMBL" id="CYXZ01000005">
    <property type="protein sequence ID" value="CUM87073.1"/>
    <property type="molecule type" value="Genomic_DNA"/>
</dbReference>
<name>A0A173S9P2_9FIRM</name>
<evidence type="ECO:0000313" key="11">
    <source>
        <dbReference type="EMBL" id="CUM87073.1"/>
    </source>
</evidence>
<sequence>MGKMETIKTKIKRMGLKQKTVMFTMLFFLFVVILSSVTFFFIYKNMRKETIEKAMDSVVRQKKDEIEGYFDNLETLAYSLGYSAWMQTLTQKSSLAPRTMQEIEQGIKDFLTSVVNMNGDMKLAAIMENGIRLNSPSGYLDYSIDLKQEDWYPEFMRHGKYIEEGEGKGVYTKGTGWYLNIYYPINNQYSMRQEGILVITIPHSGVLSMADMGIDGEYMRLKNEKGVVIADKIPEKVQNEVEKGISVYNVRNEDIDIGGKTWQMEIVLDTASLVVDSRNIWIGFTMVLLLGALFFVLAAVLFSRYLTVPILQCRDSMIKIRNNQMGINMENHYHDEIGEMIDGFNEMSDSILDLIEKNKIISTLQKETEYQMLLQQINPHFLYNTLEIINGLILSKKETEAVAVCETLGQIFHYNLKQDKWIKVKDEMAYIRRYLLLMEYKIPDLSIFYDVDGSVEERLILKAVLQPLVENCIKHGFAGKTGECCITIAVKEETDGLQISVMDNGNGITREKYISLLKELEKIKENPNQKKESSAHIGIWNVFHRLYLEYGDSMQFHIMAKENLGTRIQIKLPGGTEDV</sequence>
<dbReference type="STRING" id="166486.ERS852572_00870"/>
<dbReference type="InterPro" id="IPR010559">
    <property type="entry name" value="Sig_transdc_His_kin_internal"/>
</dbReference>
<evidence type="ECO:0000256" key="1">
    <source>
        <dbReference type="ARBA" id="ARBA00004651"/>
    </source>
</evidence>
<evidence type="ECO:0000259" key="10">
    <source>
        <dbReference type="PROSITE" id="PS50885"/>
    </source>
</evidence>
<dbReference type="SMART" id="SM00387">
    <property type="entry name" value="HATPase_c"/>
    <property type="match status" value="1"/>
</dbReference>
<dbReference type="PaxDb" id="166486-ERS852572_00870"/>
<dbReference type="GO" id="GO:0005886">
    <property type="term" value="C:plasma membrane"/>
    <property type="evidence" value="ECO:0007669"/>
    <property type="project" value="UniProtKB-SubCell"/>
</dbReference>
<evidence type="ECO:0000313" key="12">
    <source>
        <dbReference type="Proteomes" id="UP000095350"/>
    </source>
</evidence>
<dbReference type="InterPro" id="IPR003660">
    <property type="entry name" value="HAMP_dom"/>
</dbReference>
<dbReference type="Pfam" id="PF02743">
    <property type="entry name" value="dCache_1"/>
    <property type="match status" value="1"/>
</dbReference>
<evidence type="ECO:0000256" key="6">
    <source>
        <dbReference type="ARBA" id="ARBA00022777"/>
    </source>
</evidence>
<dbReference type="PANTHER" id="PTHR34220:SF7">
    <property type="entry name" value="SENSOR HISTIDINE KINASE YPDA"/>
    <property type="match status" value="1"/>
</dbReference>
<dbReference type="GO" id="GO:0000155">
    <property type="term" value="F:phosphorelay sensor kinase activity"/>
    <property type="evidence" value="ECO:0007669"/>
    <property type="project" value="InterPro"/>
</dbReference>
<keyword evidence="4" id="KW-0808">Transferase</keyword>
<dbReference type="PROSITE" id="PS50885">
    <property type="entry name" value="HAMP"/>
    <property type="match status" value="1"/>
</dbReference>
<dbReference type="OrthoDB" id="9776552at2"/>
<gene>
    <name evidence="11" type="primary">ypdA_1</name>
    <name evidence="11" type="ORF">ERS852572_00870</name>
</gene>
<feature type="transmembrane region" description="Helical" evidence="9">
    <location>
        <begin position="21"/>
        <end position="43"/>
    </location>
</feature>
<comment type="subcellular location">
    <subcellularLocation>
        <location evidence="1">Cell membrane</location>
        <topology evidence="1">Multi-pass membrane protein</topology>
    </subcellularLocation>
</comment>
<keyword evidence="7 9" id="KW-1133">Transmembrane helix</keyword>
<dbReference type="Pfam" id="PF06580">
    <property type="entry name" value="His_kinase"/>
    <property type="match status" value="1"/>
</dbReference>
<dbReference type="InterPro" id="IPR036890">
    <property type="entry name" value="HATPase_C_sf"/>
</dbReference>
<keyword evidence="2" id="KW-1003">Cell membrane</keyword>
<dbReference type="InterPro" id="IPR033479">
    <property type="entry name" value="dCache_1"/>
</dbReference>
<dbReference type="InterPro" id="IPR003594">
    <property type="entry name" value="HATPase_dom"/>
</dbReference>
<dbReference type="RefSeq" id="WP_055193438.1">
    <property type="nucleotide sequence ID" value="NZ_CABIYH010000005.1"/>
</dbReference>
<feature type="domain" description="HAMP" evidence="10">
    <location>
        <begin position="304"/>
        <end position="356"/>
    </location>
</feature>
<dbReference type="Pfam" id="PF02518">
    <property type="entry name" value="HATPase_c"/>
    <property type="match status" value="1"/>
</dbReference>
<evidence type="ECO:0000256" key="4">
    <source>
        <dbReference type="ARBA" id="ARBA00022679"/>
    </source>
</evidence>
<feature type="transmembrane region" description="Helical" evidence="9">
    <location>
        <begin position="280"/>
        <end position="302"/>
    </location>
</feature>
<accession>A0A173S9P2</accession>
<evidence type="ECO:0000256" key="7">
    <source>
        <dbReference type="ARBA" id="ARBA00022989"/>
    </source>
</evidence>
<reference evidence="11 12" key="1">
    <citation type="submission" date="2015-09" db="EMBL/GenBank/DDBJ databases">
        <authorList>
            <consortium name="Pathogen Informatics"/>
        </authorList>
    </citation>
    <scope>NUCLEOTIDE SEQUENCE [LARGE SCALE GENOMIC DNA]</scope>
    <source>
        <strain evidence="11 12">2789STDY5834960</strain>
    </source>
</reference>
<dbReference type="Pfam" id="PF00672">
    <property type="entry name" value="HAMP"/>
    <property type="match status" value="1"/>
</dbReference>
<protein>
    <submittedName>
        <fullName evidence="11">Inner membrane protein ypdA</fullName>
    </submittedName>
</protein>
<evidence type="ECO:0000256" key="9">
    <source>
        <dbReference type="SAM" id="Phobius"/>
    </source>
</evidence>
<dbReference type="SUPFAM" id="SSF158472">
    <property type="entry name" value="HAMP domain-like"/>
    <property type="match status" value="1"/>
</dbReference>
<dbReference type="Gene3D" id="3.30.565.10">
    <property type="entry name" value="Histidine kinase-like ATPase, C-terminal domain"/>
    <property type="match status" value="1"/>
</dbReference>
<evidence type="ECO:0000256" key="3">
    <source>
        <dbReference type="ARBA" id="ARBA00022553"/>
    </source>
</evidence>